<comment type="caution">
    <text evidence="1">The sequence shown here is derived from an EMBL/GenBank/DDBJ whole genome shotgun (WGS) entry which is preliminary data.</text>
</comment>
<name>A0A1W0X3A2_HYPEX</name>
<protein>
    <submittedName>
        <fullName evidence="1">Uncharacterized protein</fullName>
    </submittedName>
</protein>
<organism evidence="1 2">
    <name type="scientific">Hypsibius exemplaris</name>
    <name type="common">Freshwater tardigrade</name>
    <dbReference type="NCBI Taxonomy" id="2072580"/>
    <lineage>
        <taxon>Eukaryota</taxon>
        <taxon>Metazoa</taxon>
        <taxon>Ecdysozoa</taxon>
        <taxon>Tardigrada</taxon>
        <taxon>Eutardigrada</taxon>
        <taxon>Parachela</taxon>
        <taxon>Hypsibioidea</taxon>
        <taxon>Hypsibiidae</taxon>
        <taxon>Hypsibius</taxon>
    </lineage>
</organism>
<keyword evidence="2" id="KW-1185">Reference proteome</keyword>
<evidence type="ECO:0000313" key="2">
    <source>
        <dbReference type="Proteomes" id="UP000192578"/>
    </source>
</evidence>
<proteinExistence type="predicted"/>
<dbReference type="EMBL" id="MTYJ01000021">
    <property type="protein sequence ID" value="OQV21794.1"/>
    <property type="molecule type" value="Genomic_DNA"/>
</dbReference>
<accession>A0A1W0X3A2</accession>
<reference evidence="2" key="1">
    <citation type="submission" date="2017-01" db="EMBL/GenBank/DDBJ databases">
        <title>Comparative genomics of anhydrobiosis in the tardigrade Hypsibius dujardini.</title>
        <authorList>
            <person name="Yoshida Y."/>
            <person name="Koutsovoulos G."/>
            <person name="Laetsch D."/>
            <person name="Stevens L."/>
            <person name="Kumar S."/>
            <person name="Horikawa D."/>
            <person name="Ishino K."/>
            <person name="Komine S."/>
            <person name="Tomita M."/>
            <person name="Blaxter M."/>
            <person name="Arakawa K."/>
        </authorList>
    </citation>
    <scope>NUCLEOTIDE SEQUENCE [LARGE SCALE GENOMIC DNA]</scope>
    <source>
        <strain evidence="2">Z151</strain>
    </source>
</reference>
<gene>
    <name evidence="1" type="ORF">BV898_04369</name>
</gene>
<evidence type="ECO:0000313" key="1">
    <source>
        <dbReference type="EMBL" id="OQV21794.1"/>
    </source>
</evidence>
<sequence length="123" mass="13799">MPARCFPQFPKVFPDRFLPPPIRYVSGPKGSVPADPAIDLGTDWLRSDLVEDGPDLEFTSRVIAAAMPFFAQVCHEPLNDASYWMCSVVCFIHGCRTTQGDGAFLQERQVGQRMWGASDRRHL</sequence>
<dbReference type="AlphaFoldDB" id="A0A1W0X3A2"/>
<dbReference type="Proteomes" id="UP000192578">
    <property type="component" value="Unassembled WGS sequence"/>
</dbReference>